<keyword evidence="3 4" id="KW-0732">Signal</keyword>
<name>D5WU28_KYRT2</name>
<dbReference type="RefSeq" id="WP_013076563.1">
    <property type="nucleotide sequence ID" value="NC_014098.1"/>
</dbReference>
<protein>
    <submittedName>
        <fullName evidence="6">Peptidase M75, Imelysin</fullName>
    </submittedName>
</protein>
<evidence type="ECO:0000256" key="3">
    <source>
        <dbReference type="ARBA" id="ARBA00022729"/>
    </source>
</evidence>
<dbReference type="HOGENOM" id="CLU_050342_2_0_9"/>
<reference evidence="6 7" key="1">
    <citation type="journal article" date="2011" name="Stand. Genomic Sci.">
        <title>Complete genome sequence of the thermophilic, hydrogen-oxidizing Bacillus tusciae type strain (T2) and reclassification in the new genus, Kyrpidia gen. nov. as Kyrpidia tusciae comb. nov. and emendation of the family Alicyclobacillaceae da Costa and Rainey, 2010.</title>
        <authorList>
            <person name="Klenk H.P."/>
            <person name="Lapidus A."/>
            <person name="Chertkov O."/>
            <person name="Copeland A."/>
            <person name="Del Rio T.G."/>
            <person name="Nolan M."/>
            <person name="Lucas S."/>
            <person name="Chen F."/>
            <person name="Tice H."/>
            <person name="Cheng J.F."/>
            <person name="Han C."/>
            <person name="Bruce D."/>
            <person name="Goodwin L."/>
            <person name="Pitluck S."/>
            <person name="Pati A."/>
            <person name="Ivanova N."/>
            <person name="Mavromatis K."/>
            <person name="Daum C."/>
            <person name="Chen A."/>
            <person name="Palaniappan K."/>
            <person name="Chang Y.J."/>
            <person name="Land M."/>
            <person name="Hauser L."/>
            <person name="Jeffries C.D."/>
            <person name="Detter J.C."/>
            <person name="Rohde M."/>
            <person name="Abt B."/>
            <person name="Pukall R."/>
            <person name="Goker M."/>
            <person name="Bristow J."/>
            <person name="Markowitz V."/>
            <person name="Hugenholtz P."/>
            <person name="Eisen J.A."/>
        </authorList>
    </citation>
    <scope>NUCLEOTIDE SEQUENCE [LARGE SCALE GENOMIC DNA]</scope>
    <source>
        <strain evidence="6 7">DSM 2912</strain>
    </source>
</reference>
<dbReference type="InterPro" id="IPR034981">
    <property type="entry name" value="Imelysin-like_EfeO/Algp7"/>
</dbReference>
<keyword evidence="7" id="KW-1185">Reference proteome</keyword>
<feature type="domain" description="Imelysin-like" evidence="5">
    <location>
        <begin position="155"/>
        <end position="383"/>
    </location>
</feature>
<comment type="similarity">
    <text evidence="2">Belongs to the EfeM/EfeO family.</text>
</comment>
<dbReference type="InterPro" id="IPR018976">
    <property type="entry name" value="Imelysin-like"/>
</dbReference>
<dbReference type="STRING" id="562970.Btus_2623"/>
<evidence type="ECO:0000256" key="2">
    <source>
        <dbReference type="ARBA" id="ARBA00005989"/>
    </source>
</evidence>
<evidence type="ECO:0000256" key="4">
    <source>
        <dbReference type="SAM" id="SignalP"/>
    </source>
</evidence>
<dbReference type="InterPro" id="IPR050894">
    <property type="entry name" value="EfeM/EfeO_iron_uptake"/>
</dbReference>
<proteinExistence type="inferred from homology"/>
<feature type="signal peptide" evidence="4">
    <location>
        <begin position="1"/>
        <end position="18"/>
    </location>
</feature>
<evidence type="ECO:0000313" key="6">
    <source>
        <dbReference type="EMBL" id="ADG07280.1"/>
    </source>
</evidence>
<dbReference type="AlphaFoldDB" id="D5WU28"/>
<dbReference type="PROSITE" id="PS51257">
    <property type="entry name" value="PROKAR_LIPOPROTEIN"/>
    <property type="match status" value="1"/>
</dbReference>
<evidence type="ECO:0000256" key="1">
    <source>
        <dbReference type="ARBA" id="ARBA00004196"/>
    </source>
</evidence>
<dbReference type="InterPro" id="IPR038352">
    <property type="entry name" value="Imelysin_sf"/>
</dbReference>
<dbReference type="GO" id="GO:0030313">
    <property type="term" value="C:cell envelope"/>
    <property type="evidence" value="ECO:0007669"/>
    <property type="project" value="UniProtKB-SubCell"/>
</dbReference>
<dbReference type="KEGG" id="bts:Btus_2623"/>
<sequence length="388" mass="41916">MKSAYSVIAVTLAGVLAAAGCGSQGPTVSNGPEAVQTEEQSLQSNLKNMLETAGQLKQALAGGQEAQIRSLVGKLDDQWESFEDHLRKKDPVQYANIEKYLNPLAAGVKASSLDVQTLTAFNDGLIQALNECLAAVESQTLGAGGANNPKLQAAAKQYHDYVVQQSESLVEYTSRFVDAVLAGDVNKAKSLYAPARVYYERIEPIAESLGDLDAKIDARENDVPKEEWGGFHEIEKALWVNGSVQDQGPYARQLLSNVTELHKTVQTLTIQPAEVVAGAVELLNEAASSKITGEEERYSHTDLVDLSANVEGAEAAFNAVKPVLQQKDANLAAKIEQRFQDAKHVLDAYRTGDGFRSYAELKTEDTKNISQAINSIAEPLSQLAKILE</sequence>
<dbReference type="Pfam" id="PF09375">
    <property type="entry name" value="Peptidase_M75"/>
    <property type="match status" value="1"/>
</dbReference>
<comment type="subcellular location">
    <subcellularLocation>
        <location evidence="1">Cell envelope</location>
    </subcellularLocation>
</comment>
<dbReference type="NCBIfam" id="NF041757">
    <property type="entry name" value="EfeO"/>
    <property type="match status" value="1"/>
</dbReference>
<accession>D5WU28</accession>
<evidence type="ECO:0000313" key="7">
    <source>
        <dbReference type="Proteomes" id="UP000002368"/>
    </source>
</evidence>
<organism evidence="6 7">
    <name type="scientific">Kyrpidia tusciae (strain DSM 2912 / NBRC 15312 / T2)</name>
    <name type="common">Bacillus tusciae</name>
    <dbReference type="NCBI Taxonomy" id="562970"/>
    <lineage>
        <taxon>Bacteria</taxon>
        <taxon>Bacillati</taxon>
        <taxon>Bacillota</taxon>
        <taxon>Bacilli</taxon>
        <taxon>Bacillales</taxon>
        <taxon>Alicyclobacillaceae</taxon>
        <taxon>Kyrpidia</taxon>
    </lineage>
</organism>
<dbReference type="EMBL" id="CP002017">
    <property type="protein sequence ID" value="ADG07280.1"/>
    <property type="molecule type" value="Genomic_DNA"/>
</dbReference>
<dbReference type="Gene3D" id="1.20.1420.20">
    <property type="entry name" value="M75 peptidase, HXXE motif"/>
    <property type="match status" value="1"/>
</dbReference>
<dbReference type="eggNOG" id="COG2822">
    <property type="taxonomic scope" value="Bacteria"/>
</dbReference>
<dbReference type="Proteomes" id="UP000002368">
    <property type="component" value="Chromosome"/>
</dbReference>
<dbReference type="InterPro" id="IPR053377">
    <property type="entry name" value="Iron_uptake_EfeM/EfeO"/>
</dbReference>
<dbReference type="PANTHER" id="PTHR39192">
    <property type="entry name" value="IRON UPTAKE SYSTEM COMPONENT EFEO"/>
    <property type="match status" value="1"/>
</dbReference>
<dbReference type="CDD" id="cd14656">
    <property type="entry name" value="Imelysin-like_EfeO"/>
    <property type="match status" value="1"/>
</dbReference>
<evidence type="ECO:0000259" key="5">
    <source>
        <dbReference type="Pfam" id="PF09375"/>
    </source>
</evidence>
<dbReference type="PANTHER" id="PTHR39192:SF1">
    <property type="entry name" value="IRON UPTAKE SYSTEM COMPONENT EFEO"/>
    <property type="match status" value="1"/>
</dbReference>
<gene>
    <name evidence="6" type="ordered locus">Btus_2623</name>
</gene>
<feature type="chain" id="PRO_5039483210" evidence="4">
    <location>
        <begin position="19"/>
        <end position="388"/>
    </location>
</feature>